<name>A0A6C2U7T6_PONDE</name>
<dbReference type="AlphaFoldDB" id="A0A6C2U7T6"/>
<keyword evidence="2" id="KW-0645">Protease</keyword>
<dbReference type="PANTHER" id="PTHR30217">
    <property type="entry name" value="PEPTIDASE U32 FAMILY"/>
    <property type="match status" value="1"/>
</dbReference>
<dbReference type="Proteomes" id="UP000366872">
    <property type="component" value="Unassembled WGS sequence"/>
</dbReference>
<dbReference type="InterPro" id="IPR001539">
    <property type="entry name" value="Peptidase_U32"/>
</dbReference>
<keyword evidence="2" id="KW-0378">Hydrolase</keyword>
<dbReference type="Pfam" id="PF12392">
    <property type="entry name" value="DUF3656"/>
    <property type="match status" value="1"/>
</dbReference>
<dbReference type="GO" id="GO:0006508">
    <property type="term" value="P:proteolysis"/>
    <property type="evidence" value="ECO:0007669"/>
    <property type="project" value="UniProtKB-KW"/>
</dbReference>
<gene>
    <name evidence="2" type="primary">ydcP_2</name>
    <name evidence="2" type="ORF">PDESU_04382</name>
</gene>
<proteinExistence type="predicted"/>
<keyword evidence="3" id="KW-1185">Reference proteome</keyword>
<sequence>MTKKKPTELLAPAGSADAAWAALAYGADAVYAGLPRFSARAEAANFSTEQLDELIGYAHAHGKKVYIALNTLVQQHELPDALEALAQINDLNADGVIVQDMGVARMARRFFPKLELHASTQLAVHNTAGAQLLADIGFSRVVLARELSLKEIDCITRGCGIETEAFIHGALCYSYSGLCLFSSHVSGRSGNRGRCAYCCRQTFDSDGSKGLPFSMKDFAVGAHFDELLATGVASLKIEGRMKGDAYVGAVTDFYRRRMDRGLDEKEQRELLSDIQTIFGRPATDLYLKKSNTNPIDPTTNGHRGAAIGTIESIRTERNDHWLCLNTNRALQKYDGLKIELAGKEPYGFSATEIRLQNDRKKHLKFEVPANAGIEVKLPESHPYLESGLTVYCSISQEVRQRYGFEAPRPGTYRQQKPFDASVKLTSNGVTVRSGQTEITIDEALSEARQPERTESAIRKSFEKTGGTEWRLGQLTVEDNGLFAPASVMNDVRRNLLEQLSAEFETHKQLEHFARLEDLVQPPADPSDQERWSIRLRDLSLLDDLNEEELERINEIVLEGEAPPEPHPPIRMAIPVIQRESRLTDHGSRCEVANVGALHARRDCSDLVADWPLYTLNTEAAEQWRELGIKQNVLSPEDTGDNLKALLGLLGGRAIVPVYQHTPLMISATPPDAGEILSDRKKKPMKVEKNGDEHVLIYEEPFSLIEHLDELREAGARNFRIDLTYGIRDAAHAAEVVRDALEGLPPAECHDGNYGRTL</sequence>
<evidence type="ECO:0000313" key="3">
    <source>
        <dbReference type="Proteomes" id="UP000366872"/>
    </source>
</evidence>
<evidence type="ECO:0000313" key="2">
    <source>
        <dbReference type="EMBL" id="VGO15797.1"/>
    </source>
</evidence>
<organism evidence="2 3">
    <name type="scientific">Pontiella desulfatans</name>
    <dbReference type="NCBI Taxonomy" id="2750659"/>
    <lineage>
        <taxon>Bacteria</taxon>
        <taxon>Pseudomonadati</taxon>
        <taxon>Kiritimatiellota</taxon>
        <taxon>Kiritimatiellia</taxon>
        <taxon>Kiritimatiellales</taxon>
        <taxon>Pontiellaceae</taxon>
        <taxon>Pontiella</taxon>
    </lineage>
</organism>
<feature type="domain" description="Peptidase U32 collagenase" evidence="1">
    <location>
        <begin position="434"/>
        <end position="502"/>
    </location>
</feature>
<dbReference type="RefSeq" id="WP_136081371.1">
    <property type="nucleotide sequence ID" value="NZ_CAAHFG010000003.1"/>
</dbReference>
<reference evidence="2 3" key="1">
    <citation type="submission" date="2019-04" db="EMBL/GenBank/DDBJ databases">
        <authorList>
            <person name="Van Vliet M D."/>
        </authorList>
    </citation>
    <scope>NUCLEOTIDE SEQUENCE [LARGE SCALE GENOMIC DNA]</scope>
    <source>
        <strain evidence="2 3">F1</strain>
    </source>
</reference>
<dbReference type="InterPro" id="IPR020988">
    <property type="entry name" value="Pept_U32_collagenase"/>
</dbReference>
<dbReference type="GO" id="GO:0008233">
    <property type="term" value="F:peptidase activity"/>
    <property type="evidence" value="ECO:0007669"/>
    <property type="project" value="UniProtKB-KW"/>
</dbReference>
<dbReference type="InterPro" id="IPR051454">
    <property type="entry name" value="RNA/ubiquinone_mod_enzymes"/>
</dbReference>
<dbReference type="PANTHER" id="PTHR30217:SF10">
    <property type="entry name" value="23S RRNA 5-HYDROXYCYTIDINE C2501 SYNTHASE"/>
    <property type="match status" value="1"/>
</dbReference>
<accession>A0A6C2U7T6</accession>
<protein>
    <submittedName>
        <fullName evidence="2">Putative protease YdcP</fullName>
    </submittedName>
</protein>
<dbReference type="EMBL" id="CAAHFG010000003">
    <property type="protein sequence ID" value="VGO15797.1"/>
    <property type="molecule type" value="Genomic_DNA"/>
</dbReference>
<dbReference type="Pfam" id="PF01136">
    <property type="entry name" value="Peptidase_U32"/>
    <property type="match status" value="1"/>
</dbReference>
<evidence type="ECO:0000259" key="1">
    <source>
        <dbReference type="Pfam" id="PF12392"/>
    </source>
</evidence>